<keyword evidence="6" id="KW-1185">Reference proteome</keyword>
<dbReference type="Proteomes" id="UP001358586">
    <property type="component" value="Chromosome 7"/>
</dbReference>
<proteinExistence type="predicted"/>
<comment type="caution">
    <text evidence="5">The sequence shown here is derived from an EMBL/GenBank/DDBJ whole genome shotgun (WGS) entry which is preliminary data.</text>
</comment>
<name>A0ABR0PHE9_GOSAR</name>
<dbReference type="SUPFAM" id="SSF47473">
    <property type="entry name" value="EF-hand"/>
    <property type="match status" value="1"/>
</dbReference>
<reference evidence="5 6" key="1">
    <citation type="submission" date="2023-03" db="EMBL/GenBank/DDBJ databases">
        <title>WGS of Gossypium arboreum.</title>
        <authorList>
            <person name="Yu D."/>
        </authorList>
    </citation>
    <scope>NUCLEOTIDE SEQUENCE [LARGE SCALE GENOMIC DNA]</scope>
    <source>
        <tissue evidence="5">Leaf</tissue>
    </source>
</reference>
<feature type="domain" description="EF-hand" evidence="4">
    <location>
        <begin position="188"/>
        <end position="218"/>
    </location>
</feature>
<dbReference type="PROSITE" id="PS50222">
    <property type="entry name" value="EF_HAND_2"/>
    <property type="match status" value="3"/>
</dbReference>
<dbReference type="PROSITE" id="PS00018">
    <property type="entry name" value="EF_HAND_1"/>
    <property type="match status" value="3"/>
</dbReference>
<dbReference type="InterPro" id="IPR018247">
    <property type="entry name" value="EF_Hand_1_Ca_BS"/>
</dbReference>
<feature type="domain" description="EF-hand" evidence="4">
    <location>
        <begin position="78"/>
        <end position="113"/>
    </location>
</feature>
<keyword evidence="2" id="KW-0677">Repeat</keyword>
<organism evidence="5 6">
    <name type="scientific">Gossypium arboreum</name>
    <name type="common">Tree cotton</name>
    <name type="synonym">Gossypium nanking</name>
    <dbReference type="NCBI Taxonomy" id="29729"/>
    <lineage>
        <taxon>Eukaryota</taxon>
        <taxon>Viridiplantae</taxon>
        <taxon>Streptophyta</taxon>
        <taxon>Embryophyta</taxon>
        <taxon>Tracheophyta</taxon>
        <taxon>Spermatophyta</taxon>
        <taxon>Magnoliopsida</taxon>
        <taxon>eudicotyledons</taxon>
        <taxon>Gunneridae</taxon>
        <taxon>Pentapetalae</taxon>
        <taxon>rosids</taxon>
        <taxon>malvids</taxon>
        <taxon>Malvales</taxon>
        <taxon>Malvaceae</taxon>
        <taxon>Malvoideae</taxon>
        <taxon>Gossypium</taxon>
    </lineage>
</organism>
<evidence type="ECO:0000256" key="3">
    <source>
        <dbReference type="ARBA" id="ARBA00022837"/>
    </source>
</evidence>
<sequence length="218" mass="24531">MPLLNEKSTVVVLTGVSFLFDDLELGKNLVVVICGIVKMLPCRHMIGCLDHKSCRSFAKWLVESNNIYMSELEAITKAMMNQYERVFNDIDKNGDGKISAAELHQCVKAIGLEVPLVEVEMVVVEGLDRDGDGLLGLEDLIRLVEDVEDDDKMKDLKEAFKMYEMEGCGIITPLSLKKMLARLGESSWSLQDCKMMIAHFDLNGDGVLDFDEFRLMML</sequence>
<accession>A0ABR0PHE9</accession>
<dbReference type="Gene3D" id="1.10.238.10">
    <property type="entry name" value="EF-hand"/>
    <property type="match status" value="2"/>
</dbReference>
<evidence type="ECO:0000313" key="5">
    <source>
        <dbReference type="EMBL" id="KAK5820499.1"/>
    </source>
</evidence>
<protein>
    <recommendedName>
        <fullName evidence="4">EF-hand domain-containing protein</fullName>
    </recommendedName>
</protein>
<dbReference type="EMBL" id="JARKNE010000007">
    <property type="protein sequence ID" value="KAK5820499.1"/>
    <property type="molecule type" value="Genomic_DNA"/>
</dbReference>
<dbReference type="SMART" id="SM00054">
    <property type="entry name" value="EFh"/>
    <property type="match status" value="4"/>
</dbReference>
<evidence type="ECO:0000256" key="2">
    <source>
        <dbReference type="ARBA" id="ARBA00022737"/>
    </source>
</evidence>
<dbReference type="CDD" id="cd00051">
    <property type="entry name" value="EFh"/>
    <property type="match status" value="2"/>
</dbReference>
<dbReference type="InterPro" id="IPR002048">
    <property type="entry name" value="EF_hand_dom"/>
</dbReference>
<feature type="domain" description="EF-hand" evidence="4">
    <location>
        <begin position="151"/>
        <end position="186"/>
    </location>
</feature>
<evidence type="ECO:0000256" key="1">
    <source>
        <dbReference type="ARBA" id="ARBA00022723"/>
    </source>
</evidence>
<dbReference type="Pfam" id="PF13833">
    <property type="entry name" value="EF-hand_8"/>
    <property type="match status" value="1"/>
</dbReference>
<dbReference type="InterPro" id="IPR039647">
    <property type="entry name" value="EF_hand_pair_protein_CML-like"/>
</dbReference>
<evidence type="ECO:0000259" key="4">
    <source>
        <dbReference type="PROSITE" id="PS50222"/>
    </source>
</evidence>
<keyword evidence="3" id="KW-0106">Calcium</keyword>
<gene>
    <name evidence="5" type="ORF">PVK06_025546</name>
</gene>
<keyword evidence="1" id="KW-0479">Metal-binding</keyword>
<dbReference type="InterPro" id="IPR011992">
    <property type="entry name" value="EF-hand-dom_pair"/>
</dbReference>
<evidence type="ECO:0000313" key="6">
    <source>
        <dbReference type="Proteomes" id="UP001358586"/>
    </source>
</evidence>
<dbReference type="Pfam" id="PF13499">
    <property type="entry name" value="EF-hand_7"/>
    <property type="match status" value="1"/>
</dbReference>
<dbReference type="PANTHER" id="PTHR10891">
    <property type="entry name" value="EF-HAND CALCIUM-BINDING DOMAIN CONTAINING PROTEIN"/>
    <property type="match status" value="1"/>
</dbReference>